<reference evidence="1 2" key="1">
    <citation type="submission" date="2019-07" db="EMBL/GenBank/DDBJ databases">
        <title>Whole genome shotgun sequence of Knoellia locipacati NBRC 109775.</title>
        <authorList>
            <person name="Hosoyama A."/>
            <person name="Uohara A."/>
            <person name="Ohji S."/>
            <person name="Ichikawa N."/>
        </authorList>
    </citation>
    <scope>NUCLEOTIDE SEQUENCE [LARGE SCALE GENOMIC DNA]</scope>
    <source>
        <strain evidence="1 2">NBRC 109775</strain>
    </source>
</reference>
<dbReference type="AlphaFoldDB" id="A0A512T4Y2"/>
<evidence type="ECO:0000313" key="2">
    <source>
        <dbReference type="Proteomes" id="UP000321793"/>
    </source>
</evidence>
<name>A0A512T4Y2_9MICO</name>
<dbReference type="Gene3D" id="3.30.1330.40">
    <property type="entry name" value="RutC-like"/>
    <property type="match status" value="1"/>
</dbReference>
<keyword evidence="2" id="KW-1185">Reference proteome</keyword>
<comment type="caution">
    <text evidence="1">The sequence shown here is derived from an EMBL/GenBank/DDBJ whole genome shotgun (WGS) entry which is preliminary data.</text>
</comment>
<accession>A0A512T4Y2</accession>
<evidence type="ECO:0000313" key="1">
    <source>
        <dbReference type="EMBL" id="GEQ15223.1"/>
    </source>
</evidence>
<dbReference type="InterPro" id="IPR006175">
    <property type="entry name" value="YjgF/YER057c/UK114"/>
</dbReference>
<proteinExistence type="predicted"/>
<dbReference type="OrthoDB" id="4375842at2"/>
<protein>
    <recommendedName>
        <fullName evidence="3">Enamine deaminase RidA</fullName>
    </recommendedName>
</protein>
<dbReference type="Pfam" id="PF01042">
    <property type="entry name" value="Ribonuc_L-PSP"/>
    <property type="match status" value="1"/>
</dbReference>
<dbReference type="PANTHER" id="PTHR43857">
    <property type="entry name" value="BLR7761 PROTEIN"/>
    <property type="match status" value="1"/>
</dbReference>
<organism evidence="1 2">
    <name type="scientific">Knoellia locipacati</name>
    <dbReference type="NCBI Taxonomy" id="882824"/>
    <lineage>
        <taxon>Bacteria</taxon>
        <taxon>Bacillati</taxon>
        <taxon>Actinomycetota</taxon>
        <taxon>Actinomycetes</taxon>
        <taxon>Micrococcales</taxon>
        <taxon>Intrasporangiaceae</taxon>
        <taxon>Knoellia</taxon>
    </lineage>
</organism>
<dbReference type="Proteomes" id="UP000321793">
    <property type="component" value="Unassembled WGS sequence"/>
</dbReference>
<sequence length="137" mass="14276">MTTTTAPLPVNPDSWTVPLGYDQGQLRTGPLALLTVAAQASVDEEGRLVHDGDVAAQLALALTNLERVLAAAGMSAADLASLRVFTTDLVALDDVWDTLVEHLAETGARPPTTVLEVSRLSVPGVVCIEALAARPLP</sequence>
<gene>
    <name evidence="1" type="ORF">KLO01_32700</name>
</gene>
<dbReference type="EMBL" id="BKBA01000014">
    <property type="protein sequence ID" value="GEQ15223.1"/>
    <property type="molecule type" value="Genomic_DNA"/>
</dbReference>
<evidence type="ECO:0008006" key="3">
    <source>
        <dbReference type="Google" id="ProtNLM"/>
    </source>
</evidence>
<dbReference type="RefSeq" id="WP_147067124.1">
    <property type="nucleotide sequence ID" value="NZ_BAABDN010000003.1"/>
</dbReference>
<dbReference type="InterPro" id="IPR035959">
    <property type="entry name" value="RutC-like_sf"/>
</dbReference>
<dbReference type="SUPFAM" id="SSF55298">
    <property type="entry name" value="YjgF-like"/>
    <property type="match status" value="1"/>
</dbReference>
<dbReference type="PANTHER" id="PTHR43857:SF1">
    <property type="entry name" value="YJGH FAMILY PROTEIN"/>
    <property type="match status" value="1"/>
</dbReference>